<dbReference type="InterPro" id="IPR025943">
    <property type="entry name" value="Sigma_54_int_dom_ATP-bd_2"/>
</dbReference>
<dbReference type="InterPro" id="IPR002197">
    <property type="entry name" value="HTH_Fis"/>
</dbReference>
<dbReference type="Gene3D" id="3.40.50.300">
    <property type="entry name" value="P-loop containing nucleotide triphosphate hydrolases"/>
    <property type="match status" value="1"/>
</dbReference>
<dbReference type="InterPro" id="IPR027417">
    <property type="entry name" value="P-loop_NTPase"/>
</dbReference>
<dbReference type="Pfam" id="PF00158">
    <property type="entry name" value="Sigma54_activat"/>
    <property type="match status" value="1"/>
</dbReference>
<dbReference type="PROSITE" id="PS50110">
    <property type="entry name" value="RESPONSE_REGULATORY"/>
    <property type="match status" value="1"/>
</dbReference>
<keyword evidence="5" id="KW-0805">Transcription regulation</keyword>
<protein>
    <submittedName>
        <fullName evidence="11">Sigma-54-dependent Fis family transcriptional regulator</fullName>
    </submittedName>
</protein>
<evidence type="ECO:0000256" key="7">
    <source>
        <dbReference type="ARBA" id="ARBA00023163"/>
    </source>
</evidence>
<evidence type="ECO:0000256" key="5">
    <source>
        <dbReference type="ARBA" id="ARBA00023015"/>
    </source>
</evidence>
<dbReference type="SUPFAM" id="SSF52540">
    <property type="entry name" value="P-loop containing nucleoside triphosphate hydrolases"/>
    <property type="match status" value="1"/>
</dbReference>
<name>A0A5M8AQK5_9BURK</name>
<gene>
    <name evidence="11" type="ORF">F1599_14210</name>
</gene>
<proteinExistence type="predicted"/>
<evidence type="ECO:0000256" key="4">
    <source>
        <dbReference type="ARBA" id="ARBA00023012"/>
    </source>
</evidence>
<dbReference type="GO" id="GO:0006355">
    <property type="term" value="P:regulation of DNA-templated transcription"/>
    <property type="evidence" value="ECO:0007669"/>
    <property type="project" value="InterPro"/>
</dbReference>
<keyword evidence="2" id="KW-0547">Nucleotide-binding</keyword>
<evidence type="ECO:0000256" key="8">
    <source>
        <dbReference type="PROSITE-ProRule" id="PRU00169"/>
    </source>
</evidence>
<dbReference type="RefSeq" id="WP_150083474.1">
    <property type="nucleotide sequence ID" value="NZ_VWRN01000035.1"/>
</dbReference>
<dbReference type="InterPro" id="IPR025944">
    <property type="entry name" value="Sigma_54_int_dom_CS"/>
</dbReference>
<keyword evidence="12" id="KW-1185">Reference proteome</keyword>
<dbReference type="InterPro" id="IPR001789">
    <property type="entry name" value="Sig_transdc_resp-reg_receiver"/>
</dbReference>
<keyword evidence="3" id="KW-0067">ATP-binding</keyword>
<dbReference type="SMART" id="SM00448">
    <property type="entry name" value="REC"/>
    <property type="match status" value="1"/>
</dbReference>
<dbReference type="PROSITE" id="PS00676">
    <property type="entry name" value="SIGMA54_INTERACT_2"/>
    <property type="match status" value="1"/>
</dbReference>
<dbReference type="PROSITE" id="PS50045">
    <property type="entry name" value="SIGMA54_INTERACT_4"/>
    <property type="match status" value="1"/>
</dbReference>
<dbReference type="EMBL" id="VWRN01000035">
    <property type="protein sequence ID" value="KAA6123044.1"/>
    <property type="molecule type" value="Genomic_DNA"/>
</dbReference>
<sequence length="466" mass="51776">MMQTSEAQASQGPVRRVALVDDDHDVRAAAAESLTLAGYRVDAHASAQSFLDSLRDGYPEVLVTDMRMPGLDGLQLFERVLERDASLPVIFITGHGDIAQAVEAMRRGAYDFLEKPYATHRLLTAVGHAWEQRRLVLENRRLQDAATQAESAWPLIGVTPAMERLRQTIRHIADADVDVLVVGETGSGKEMAATALHRWSRRSAGELVALNCAALPESVIESELFGHEPGAFTGAQRKRIGRIEHANGGTLFLDEIEGMPPSVQLKLLRVLETRSVAPLGTNEMRPVDLRVIAASKVDLGDPAQRGDFREDLYYRLNVVTLYMPPLRERREDIPLLFEVFTGQAARRFQREAPPVTDAVRRYLNTHAWPGNVRELLHFAERFVLGVHTLPTPPAAQAATSGDTSAEGTLAERMDRYEAQLIRDTLAANGGNVRATLESLGIARKTFYDKLHRHGIERREYLSDKTE</sequence>
<dbReference type="FunFam" id="3.40.50.300:FF:000006">
    <property type="entry name" value="DNA-binding transcriptional regulator NtrC"/>
    <property type="match status" value="1"/>
</dbReference>
<dbReference type="InterPro" id="IPR003593">
    <property type="entry name" value="AAA+_ATPase"/>
</dbReference>
<organism evidence="11 12">
    <name type="scientific">Cupriavidus cauae</name>
    <dbReference type="NCBI Taxonomy" id="2608999"/>
    <lineage>
        <taxon>Bacteria</taxon>
        <taxon>Pseudomonadati</taxon>
        <taxon>Pseudomonadota</taxon>
        <taxon>Betaproteobacteria</taxon>
        <taxon>Burkholderiales</taxon>
        <taxon>Burkholderiaceae</taxon>
        <taxon>Cupriavidus</taxon>
    </lineage>
</organism>
<dbReference type="Gene3D" id="3.40.50.2300">
    <property type="match status" value="1"/>
</dbReference>
<evidence type="ECO:0000256" key="1">
    <source>
        <dbReference type="ARBA" id="ARBA00022553"/>
    </source>
</evidence>
<dbReference type="PANTHER" id="PTHR32071">
    <property type="entry name" value="TRANSCRIPTIONAL REGULATORY PROTEIN"/>
    <property type="match status" value="1"/>
</dbReference>
<dbReference type="PANTHER" id="PTHR32071:SF57">
    <property type="entry name" value="C4-DICARBOXYLATE TRANSPORT TRANSCRIPTIONAL REGULATORY PROTEIN DCTD"/>
    <property type="match status" value="1"/>
</dbReference>
<dbReference type="CDD" id="cd00009">
    <property type="entry name" value="AAA"/>
    <property type="match status" value="1"/>
</dbReference>
<dbReference type="Pfam" id="PF25601">
    <property type="entry name" value="AAA_lid_14"/>
    <property type="match status" value="1"/>
</dbReference>
<dbReference type="InterPro" id="IPR002078">
    <property type="entry name" value="Sigma_54_int"/>
</dbReference>
<keyword evidence="1 8" id="KW-0597">Phosphoprotein</keyword>
<evidence type="ECO:0000313" key="11">
    <source>
        <dbReference type="EMBL" id="KAA6123044.1"/>
    </source>
</evidence>
<dbReference type="SUPFAM" id="SSF46689">
    <property type="entry name" value="Homeodomain-like"/>
    <property type="match status" value="1"/>
</dbReference>
<evidence type="ECO:0000256" key="2">
    <source>
        <dbReference type="ARBA" id="ARBA00022741"/>
    </source>
</evidence>
<evidence type="ECO:0000259" key="10">
    <source>
        <dbReference type="PROSITE" id="PS50110"/>
    </source>
</evidence>
<dbReference type="CDD" id="cd17549">
    <property type="entry name" value="REC_DctD-like"/>
    <property type="match status" value="1"/>
</dbReference>
<reference evidence="11 12" key="1">
    <citation type="submission" date="2019-09" db="EMBL/GenBank/DDBJ databases">
        <title>Isolation of a novel species in the genus Cupriavidus from patients with sepsis using whole genome sequencing.</title>
        <authorList>
            <person name="Kweon O.J."/>
            <person name="Lee M.-K."/>
        </authorList>
    </citation>
    <scope>NUCLEOTIDE SEQUENCE [LARGE SCALE GENOMIC DNA]</scope>
    <source>
        <strain evidence="11 12">MKL-01</strain>
    </source>
</reference>
<evidence type="ECO:0000259" key="9">
    <source>
        <dbReference type="PROSITE" id="PS50045"/>
    </source>
</evidence>
<dbReference type="InterPro" id="IPR058031">
    <property type="entry name" value="AAA_lid_NorR"/>
</dbReference>
<dbReference type="Pfam" id="PF02954">
    <property type="entry name" value="HTH_8"/>
    <property type="match status" value="1"/>
</dbReference>
<feature type="domain" description="Response regulatory" evidence="10">
    <location>
        <begin position="16"/>
        <end position="130"/>
    </location>
</feature>
<dbReference type="GO" id="GO:0000160">
    <property type="term" value="P:phosphorelay signal transduction system"/>
    <property type="evidence" value="ECO:0007669"/>
    <property type="project" value="UniProtKB-KW"/>
</dbReference>
<evidence type="ECO:0000256" key="3">
    <source>
        <dbReference type="ARBA" id="ARBA00022840"/>
    </source>
</evidence>
<keyword evidence="7" id="KW-0804">Transcription</keyword>
<dbReference type="FunFam" id="3.40.50.2300:FF:000018">
    <property type="entry name" value="DNA-binding transcriptional regulator NtrC"/>
    <property type="match status" value="1"/>
</dbReference>
<dbReference type="Gene3D" id="1.10.10.60">
    <property type="entry name" value="Homeodomain-like"/>
    <property type="match status" value="1"/>
</dbReference>
<accession>A0A5M8AQK5</accession>
<evidence type="ECO:0000313" key="12">
    <source>
        <dbReference type="Proteomes" id="UP000324324"/>
    </source>
</evidence>
<dbReference type="PROSITE" id="PS00688">
    <property type="entry name" value="SIGMA54_INTERACT_3"/>
    <property type="match status" value="1"/>
</dbReference>
<dbReference type="SMART" id="SM00382">
    <property type="entry name" value="AAA"/>
    <property type="match status" value="1"/>
</dbReference>
<dbReference type="Gene3D" id="1.10.8.60">
    <property type="match status" value="1"/>
</dbReference>
<evidence type="ECO:0000256" key="6">
    <source>
        <dbReference type="ARBA" id="ARBA00023125"/>
    </source>
</evidence>
<dbReference type="GO" id="GO:0043565">
    <property type="term" value="F:sequence-specific DNA binding"/>
    <property type="evidence" value="ECO:0007669"/>
    <property type="project" value="InterPro"/>
</dbReference>
<dbReference type="SUPFAM" id="SSF52172">
    <property type="entry name" value="CheY-like"/>
    <property type="match status" value="1"/>
</dbReference>
<dbReference type="AlphaFoldDB" id="A0A5M8AQK5"/>
<dbReference type="InterPro" id="IPR011006">
    <property type="entry name" value="CheY-like_superfamily"/>
</dbReference>
<dbReference type="Pfam" id="PF00072">
    <property type="entry name" value="Response_reg"/>
    <property type="match status" value="1"/>
</dbReference>
<comment type="caution">
    <text evidence="11">The sequence shown here is derived from an EMBL/GenBank/DDBJ whole genome shotgun (WGS) entry which is preliminary data.</text>
</comment>
<dbReference type="InterPro" id="IPR009057">
    <property type="entry name" value="Homeodomain-like_sf"/>
</dbReference>
<keyword evidence="4" id="KW-0902">Two-component regulatory system</keyword>
<dbReference type="GO" id="GO:0005524">
    <property type="term" value="F:ATP binding"/>
    <property type="evidence" value="ECO:0007669"/>
    <property type="project" value="UniProtKB-KW"/>
</dbReference>
<feature type="domain" description="Sigma-54 factor interaction" evidence="9">
    <location>
        <begin position="155"/>
        <end position="384"/>
    </location>
</feature>
<feature type="modified residue" description="4-aspartylphosphate" evidence="8">
    <location>
        <position position="65"/>
    </location>
</feature>
<keyword evidence="6" id="KW-0238">DNA-binding</keyword>
<dbReference type="Proteomes" id="UP000324324">
    <property type="component" value="Unassembled WGS sequence"/>
</dbReference>